<dbReference type="eggNOG" id="COG2259">
    <property type="taxonomic scope" value="Bacteria"/>
</dbReference>
<dbReference type="Proteomes" id="UP000000374">
    <property type="component" value="Chromosome"/>
</dbReference>
<evidence type="ECO:0000256" key="4">
    <source>
        <dbReference type="ARBA" id="ARBA00019078"/>
    </source>
</evidence>
<comment type="subcellular location">
    <subcellularLocation>
        <location evidence="2">Membrane</location>
        <topology evidence="2">Multi-pass membrane protein</topology>
    </subcellularLocation>
</comment>
<evidence type="ECO:0000259" key="8">
    <source>
        <dbReference type="Pfam" id="PF07291"/>
    </source>
</evidence>
<evidence type="ECO:0000256" key="3">
    <source>
        <dbReference type="ARBA" id="ARBA00004856"/>
    </source>
</evidence>
<evidence type="ECO:0000313" key="9">
    <source>
        <dbReference type="EMBL" id="ABM57354.1"/>
    </source>
</evidence>
<evidence type="ECO:0000313" key="10">
    <source>
        <dbReference type="Proteomes" id="UP000000374"/>
    </source>
</evidence>
<dbReference type="OrthoDB" id="291716at2"/>
<accession>A1WI97</accession>
<keyword evidence="7" id="KW-0472">Membrane</keyword>
<organism evidence="9 10">
    <name type="scientific">Verminephrobacter eiseniae (strain EF01-2)</name>
    <dbReference type="NCBI Taxonomy" id="391735"/>
    <lineage>
        <taxon>Bacteria</taxon>
        <taxon>Pseudomonadati</taxon>
        <taxon>Pseudomonadota</taxon>
        <taxon>Betaproteobacteria</taxon>
        <taxon>Burkholderiales</taxon>
        <taxon>Comamonadaceae</taxon>
        <taxon>Verminephrobacter</taxon>
    </lineage>
</organism>
<dbReference type="STRING" id="391735.Veis_1595"/>
<keyword evidence="5" id="KW-0812">Transmembrane</keyword>
<dbReference type="HOGENOM" id="CLU_139735_0_0_4"/>
<dbReference type="GO" id="GO:0030416">
    <property type="term" value="P:methylamine metabolic process"/>
    <property type="evidence" value="ECO:0007669"/>
    <property type="project" value="InterPro"/>
</dbReference>
<comment type="function">
    <text evidence="1">May be specifically involved in the processing, transport, and/or maturation of the MADH beta-subunit.</text>
</comment>
<keyword evidence="10" id="KW-1185">Reference proteome</keyword>
<sequence>MQKENSLRFVLLVARIALATAFLSAVADRFGLWGKIGDLGVSWGSMDYFYRHVAKLTPWALAPLIPVLAWLVNVLEAVLGLFLLFGIQLRMTAWLSAILLLIFAISMAAFQSLKLALNFSVLTCAACAYLVYLTCITETPQGTRQTP</sequence>
<gene>
    <name evidence="9" type="ordered locus">Veis_1595</name>
</gene>
<comment type="pathway">
    <text evidence="3">One-carbon metabolism; methylamine degradation.</text>
</comment>
<dbReference type="GO" id="GO:0016020">
    <property type="term" value="C:membrane"/>
    <property type="evidence" value="ECO:0007669"/>
    <property type="project" value="UniProtKB-SubCell"/>
</dbReference>
<feature type="domain" description="Methylamine utilisation protein MauE" evidence="8">
    <location>
        <begin position="9"/>
        <end position="108"/>
    </location>
</feature>
<dbReference type="KEGG" id="vei:Veis_1595"/>
<dbReference type="Pfam" id="PF07291">
    <property type="entry name" value="MauE"/>
    <property type="match status" value="1"/>
</dbReference>
<dbReference type="EMBL" id="CP000542">
    <property type="protein sequence ID" value="ABM57354.1"/>
    <property type="molecule type" value="Genomic_DNA"/>
</dbReference>
<keyword evidence="6" id="KW-1133">Transmembrane helix</keyword>
<evidence type="ECO:0000256" key="5">
    <source>
        <dbReference type="ARBA" id="ARBA00022692"/>
    </source>
</evidence>
<evidence type="ECO:0000256" key="2">
    <source>
        <dbReference type="ARBA" id="ARBA00004141"/>
    </source>
</evidence>
<evidence type="ECO:0000256" key="6">
    <source>
        <dbReference type="ARBA" id="ARBA00022989"/>
    </source>
</evidence>
<evidence type="ECO:0000256" key="7">
    <source>
        <dbReference type="ARBA" id="ARBA00023136"/>
    </source>
</evidence>
<evidence type="ECO:0000256" key="1">
    <source>
        <dbReference type="ARBA" id="ARBA00003475"/>
    </source>
</evidence>
<dbReference type="InterPro" id="IPR009908">
    <property type="entry name" value="Methylamine_util_MauE"/>
</dbReference>
<dbReference type="RefSeq" id="WP_011809361.1">
    <property type="nucleotide sequence ID" value="NC_008786.1"/>
</dbReference>
<dbReference type="GeneID" id="76460209"/>
<proteinExistence type="predicted"/>
<reference evidence="10" key="1">
    <citation type="submission" date="2006-12" db="EMBL/GenBank/DDBJ databases">
        <title>Complete sequence of chromosome 1 of Verminephrobacter eiseniae EF01-2.</title>
        <authorList>
            <person name="Copeland A."/>
            <person name="Lucas S."/>
            <person name="Lapidus A."/>
            <person name="Barry K."/>
            <person name="Detter J.C."/>
            <person name="Glavina del Rio T."/>
            <person name="Dalin E."/>
            <person name="Tice H."/>
            <person name="Pitluck S."/>
            <person name="Chertkov O."/>
            <person name="Brettin T."/>
            <person name="Bruce D."/>
            <person name="Han C."/>
            <person name="Tapia R."/>
            <person name="Gilna P."/>
            <person name="Schmutz J."/>
            <person name="Larimer F."/>
            <person name="Land M."/>
            <person name="Hauser L."/>
            <person name="Kyrpides N."/>
            <person name="Kim E."/>
            <person name="Stahl D."/>
            <person name="Richardson P."/>
        </authorList>
    </citation>
    <scope>NUCLEOTIDE SEQUENCE [LARGE SCALE GENOMIC DNA]</scope>
    <source>
        <strain evidence="10">EF01-2</strain>
    </source>
</reference>
<name>A1WI97_VEREI</name>
<dbReference type="AlphaFoldDB" id="A1WI97"/>
<protein>
    <recommendedName>
        <fullName evidence="4">Methylamine utilization protein MauE</fullName>
    </recommendedName>
</protein>